<protein>
    <submittedName>
        <fullName evidence="1">Uncharacterized protein</fullName>
    </submittedName>
</protein>
<accession>A0A1M6AKD5</accession>
<dbReference type="Proteomes" id="UP000184387">
    <property type="component" value="Unassembled WGS sequence"/>
</dbReference>
<dbReference type="RefSeq" id="WP_073130282.1">
    <property type="nucleotide sequence ID" value="NZ_FQZF01000002.1"/>
</dbReference>
<proteinExistence type="predicted"/>
<sequence>MSHSKTKAEAASPVDAAALEETIAYLAKRHRVSQAIVREIARKLGSGERTAIEREIARGKARR</sequence>
<dbReference type="AlphaFoldDB" id="A0A1M6AKD5"/>
<dbReference type="EMBL" id="FQZF01000002">
    <property type="protein sequence ID" value="SHI36915.1"/>
    <property type="molecule type" value="Genomic_DNA"/>
</dbReference>
<gene>
    <name evidence="1" type="ORF">SAMN02745194_00157</name>
</gene>
<dbReference type="STRING" id="198092.SAMN02745194_00157"/>
<name>A0A1M6AKD5_9PROT</name>
<reference evidence="1 2" key="1">
    <citation type="submission" date="2016-11" db="EMBL/GenBank/DDBJ databases">
        <authorList>
            <person name="Jaros S."/>
            <person name="Januszkiewicz K."/>
            <person name="Wedrychowicz H."/>
        </authorList>
    </citation>
    <scope>NUCLEOTIDE SEQUENCE [LARGE SCALE GENOMIC DNA]</scope>
    <source>
        <strain evidence="1 2">DSM 14916</strain>
    </source>
</reference>
<organism evidence="1 2">
    <name type="scientific">Muricoccus roseus</name>
    <dbReference type="NCBI Taxonomy" id="198092"/>
    <lineage>
        <taxon>Bacteria</taxon>
        <taxon>Pseudomonadati</taxon>
        <taxon>Pseudomonadota</taxon>
        <taxon>Alphaproteobacteria</taxon>
        <taxon>Acetobacterales</taxon>
        <taxon>Roseomonadaceae</taxon>
        <taxon>Muricoccus</taxon>
    </lineage>
</organism>
<evidence type="ECO:0000313" key="1">
    <source>
        <dbReference type="EMBL" id="SHI36915.1"/>
    </source>
</evidence>
<evidence type="ECO:0000313" key="2">
    <source>
        <dbReference type="Proteomes" id="UP000184387"/>
    </source>
</evidence>
<keyword evidence="2" id="KW-1185">Reference proteome</keyword>
<dbReference type="OrthoDB" id="7281294at2"/>